<organism evidence="7 8">
    <name type="scientific">Gonapodya prolifera (strain JEL478)</name>
    <name type="common">Monoblepharis prolifera</name>
    <dbReference type="NCBI Taxonomy" id="1344416"/>
    <lineage>
        <taxon>Eukaryota</taxon>
        <taxon>Fungi</taxon>
        <taxon>Fungi incertae sedis</taxon>
        <taxon>Chytridiomycota</taxon>
        <taxon>Chytridiomycota incertae sedis</taxon>
        <taxon>Monoblepharidomycetes</taxon>
        <taxon>Monoblepharidales</taxon>
        <taxon>Gonapodyaceae</taxon>
        <taxon>Gonapodya</taxon>
    </lineage>
</organism>
<evidence type="ECO:0000256" key="4">
    <source>
        <dbReference type="ARBA" id="ARBA00023163"/>
    </source>
</evidence>
<dbReference type="GO" id="GO:0000981">
    <property type="term" value="F:DNA-binding transcription factor activity, RNA polymerase II-specific"/>
    <property type="evidence" value="ECO:0007669"/>
    <property type="project" value="InterPro"/>
</dbReference>
<feature type="compositionally biased region" description="Polar residues" evidence="6">
    <location>
        <begin position="48"/>
        <end position="57"/>
    </location>
</feature>
<keyword evidence="3" id="KW-0805">Transcription regulation</keyword>
<keyword evidence="4" id="KW-0804">Transcription</keyword>
<comment type="subcellular location">
    <subcellularLocation>
        <location evidence="1">Nucleus</location>
    </subcellularLocation>
</comment>
<sequence length="759" mass="83814">MPKEKRRRVAERKTDRPVDRLQRLEAMLGLSQGNSLKFDNQKKHKDSPSASEGSSPGQALVDSPGPPCAQQALVPVTDSRIQIEQWANLYPAFSVAARPVGAEPASLFFVGSPLLPPRRRLTIDPILPIPKPVNFFDDLPPLPNVEECNALFAEYFGGTIGASFRIIQRDRFYSARRATNAPLMLSILAVACTTQRDRKFHMHYRNALAWRLVRILPQILSQPSDLDKLQILCHLVLLTMSGIHMEPLVWMLLQCIHTMRTMDWSAASTNTVGRERWSVAEEQKRTMWFVTFLDRIITAWRYNHPCNIQYEELALLELPCNEQQWLQQTPEGWQPTLESFNDPISWPIELTQTSSLGYFALATSLQVHCFGHVVDYRVHCIRRGVVTASSVNAPAAPFEMSAGSSTSDPFGNLSLPLRRAVELNNVSALAMTTWYARFHASLGIKAPPISRVFVLPSERTSQCHEAISASPFTLALFIHYHSMWGYWNSPIPTADTVSGGARPSFADSMSLLGSQNDDGAPDFIRNWVSSPAFIACLEHIRIATTGLDIFLRLYGDATLDLVQQAGWGFALGMCAIPLVIAAKEALREHKQSALSVATHTPGMTGLDHSQQMLRQLLAQTRDQLRLIVRVLRRMAPSRGGNSRGIAAARLIERLFDEISDPSSAASNHMVNWVAGKSSSVVWHMVAVGVGAAPTSGAPLESSATASLEDGQLSIIAAIKDPLMEAGTTADAAIERSLDVIQEEYLRRRGTTNSPSVGSL</sequence>
<reference evidence="7 8" key="1">
    <citation type="journal article" date="2015" name="Genome Biol. Evol.">
        <title>Phylogenomic analyses indicate that early fungi evolved digesting cell walls of algal ancestors of land plants.</title>
        <authorList>
            <person name="Chang Y."/>
            <person name="Wang S."/>
            <person name="Sekimoto S."/>
            <person name="Aerts A.L."/>
            <person name="Choi C."/>
            <person name="Clum A."/>
            <person name="LaButti K.M."/>
            <person name="Lindquist E.A."/>
            <person name="Yee Ngan C."/>
            <person name="Ohm R.A."/>
            <person name="Salamov A.A."/>
            <person name="Grigoriev I.V."/>
            <person name="Spatafora J.W."/>
            <person name="Berbee M.L."/>
        </authorList>
    </citation>
    <scope>NUCLEOTIDE SEQUENCE [LARGE SCALE GENOMIC DNA]</scope>
    <source>
        <strain evidence="7 8">JEL478</strain>
    </source>
</reference>
<keyword evidence="8" id="KW-1185">Reference proteome</keyword>
<name>A0A139A291_GONPJ</name>
<evidence type="ECO:0000256" key="2">
    <source>
        <dbReference type="ARBA" id="ARBA00022723"/>
    </source>
</evidence>
<feature type="compositionally biased region" description="Basic residues" evidence="6">
    <location>
        <begin position="1"/>
        <end position="10"/>
    </location>
</feature>
<evidence type="ECO:0000256" key="1">
    <source>
        <dbReference type="ARBA" id="ARBA00004123"/>
    </source>
</evidence>
<dbReference type="GO" id="GO:0005634">
    <property type="term" value="C:nucleus"/>
    <property type="evidence" value="ECO:0007669"/>
    <property type="project" value="UniProtKB-SubCell"/>
</dbReference>
<dbReference type="PANTHER" id="PTHR47338">
    <property type="entry name" value="ZN(II)2CYS6 TRANSCRIPTION FACTOR (EUROFUNG)-RELATED"/>
    <property type="match status" value="1"/>
</dbReference>
<evidence type="ECO:0000256" key="5">
    <source>
        <dbReference type="ARBA" id="ARBA00023242"/>
    </source>
</evidence>
<keyword evidence="2" id="KW-0479">Metal-binding</keyword>
<proteinExistence type="predicted"/>
<evidence type="ECO:0000313" key="8">
    <source>
        <dbReference type="Proteomes" id="UP000070544"/>
    </source>
</evidence>
<evidence type="ECO:0000256" key="6">
    <source>
        <dbReference type="SAM" id="MobiDB-lite"/>
    </source>
</evidence>
<dbReference type="OrthoDB" id="2179249at2759"/>
<dbReference type="PANTHER" id="PTHR47338:SF5">
    <property type="entry name" value="ZN(II)2CYS6 TRANSCRIPTION FACTOR (EUROFUNG)"/>
    <property type="match status" value="1"/>
</dbReference>
<dbReference type="CDD" id="cd12148">
    <property type="entry name" value="fungal_TF_MHR"/>
    <property type="match status" value="1"/>
</dbReference>
<feature type="region of interest" description="Disordered" evidence="6">
    <location>
        <begin position="1"/>
        <end position="67"/>
    </location>
</feature>
<dbReference type="GO" id="GO:0046872">
    <property type="term" value="F:metal ion binding"/>
    <property type="evidence" value="ECO:0007669"/>
    <property type="project" value="UniProtKB-KW"/>
</dbReference>
<protein>
    <submittedName>
        <fullName evidence="7">Uncharacterized protein</fullName>
    </submittedName>
</protein>
<feature type="compositionally biased region" description="Basic and acidic residues" evidence="6">
    <location>
        <begin position="11"/>
        <end position="23"/>
    </location>
</feature>
<evidence type="ECO:0000256" key="3">
    <source>
        <dbReference type="ARBA" id="ARBA00023015"/>
    </source>
</evidence>
<dbReference type="Proteomes" id="UP000070544">
    <property type="component" value="Unassembled WGS sequence"/>
</dbReference>
<dbReference type="InterPro" id="IPR050815">
    <property type="entry name" value="TF_fung"/>
</dbReference>
<evidence type="ECO:0000313" key="7">
    <source>
        <dbReference type="EMBL" id="KXS10473.1"/>
    </source>
</evidence>
<dbReference type="AlphaFoldDB" id="A0A139A291"/>
<keyword evidence="5" id="KW-0539">Nucleus</keyword>
<accession>A0A139A291</accession>
<dbReference type="EMBL" id="KQ965821">
    <property type="protein sequence ID" value="KXS10473.1"/>
    <property type="molecule type" value="Genomic_DNA"/>
</dbReference>
<gene>
    <name evidence="7" type="ORF">M427DRAFT_61999</name>
</gene>